<dbReference type="AlphaFoldDB" id="A0A6D2JWH1"/>
<organism evidence="1 2">
    <name type="scientific">Microthlaspi erraticum</name>
    <dbReference type="NCBI Taxonomy" id="1685480"/>
    <lineage>
        <taxon>Eukaryota</taxon>
        <taxon>Viridiplantae</taxon>
        <taxon>Streptophyta</taxon>
        <taxon>Embryophyta</taxon>
        <taxon>Tracheophyta</taxon>
        <taxon>Spermatophyta</taxon>
        <taxon>Magnoliopsida</taxon>
        <taxon>eudicotyledons</taxon>
        <taxon>Gunneridae</taxon>
        <taxon>Pentapetalae</taxon>
        <taxon>rosids</taxon>
        <taxon>malvids</taxon>
        <taxon>Brassicales</taxon>
        <taxon>Brassicaceae</taxon>
        <taxon>Coluteocarpeae</taxon>
        <taxon>Microthlaspi</taxon>
    </lineage>
</organism>
<proteinExistence type="predicted"/>
<dbReference type="OrthoDB" id="1112099at2759"/>
<keyword evidence="2" id="KW-1185">Reference proteome</keyword>
<dbReference type="EMBL" id="CACVBM020001229">
    <property type="protein sequence ID" value="CAA7040383.1"/>
    <property type="molecule type" value="Genomic_DNA"/>
</dbReference>
<evidence type="ECO:0008006" key="3">
    <source>
        <dbReference type="Google" id="ProtNLM"/>
    </source>
</evidence>
<evidence type="ECO:0000313" key="1">
    <source>
        <dbReference type="EMBL" id="CAA7040383.1"/>
    </source>
</evidence>
<evidence type="ECO:0000313" key="2">
    <source>
        <dbReference type="Proteomes" id="UP000467841"/>
    </source>
</evidence>
<name>A0A6D2JWH1_9BRAS</name>
<gene>
    <name evidence="1" type="ORF">MERR_LOCUS27618</name>
</gene>
<dbReference type="Proteomes" id="UP000467841">
    <property type="component" value="Unassembled WGS sequence"/>
</dbReference>
<sequence>MSSDSPPSDLEILTLTVTNPGTAVDKVVDDDAAVVDSGPSIVFPKGAPLPKVVNPSSVPLSIPSSSAVPYASRIKVSLRNLRKMAPPTYLDDGTSVVQAPESLHLKASEMWKDHIISQFHGLLPPASVVFANLNPIWASLELPELVSASTWVVLKNVPPMLYSLDGISVITSAIGEPLHA</sequence>
<comment type="caution">
    <text evidence="1">The sequence shown here is derived from an EMBL/GenBank/DDBJ whole genome shotgun (WGS) entry which is preliminary data.</text>
</comment>
<accession>A0A6D2JWH1</accession>
<protein>
    <recommendedName>
        <fullName evidence="3">DUF4283 domain-containing protein</fullName>
    </recommendedName>
</protein>
<reference evidence="1" key="1">
    <citation type="submission" date="2020-01" db="EMBL/GenBank/DDBJ databases">
        <authorList>
            <person name="Mishra B."/>
        </authorList>
    </citation>
    <scope>NUCLEOTIDE SEQUENCE [LARGE SCALE GENOMIC DNA]</scope>
</reference>